<accession>B4MSA7</accession>
<dbReference type="eggNOG" id="ENOG502T6Z1">
    <property type="taxonomic scope" value="Eukaryota"/>
</dbReference>
<reference evidence="2 3" key="1">
    <citation type="journal article" date="2007" name="Nature">
        <title>Evolution of genes and genomes on the Drosophila phylogeny.</title>
        <authorList>
            <consortium name="Drosophila 12 Genomes Consortium"/>
            <person name="Clark A.G."/>
            <person name="Eisen M.B."/>
            <person name="Smith D.R."/>
            <person name="Bergman C.M."/>
            <person name="Oliver B."/>
            <person name="Markow T.A."/>
            <person name="Kaufman T.C."/>
            <person name="Kellis M."/>
            <person name="Gelbart W."/>
            <person name="Iyer V.N."/>
            <person name="Pollard D.A."/>
            <person name="Sackton T.B."/>
            <person name="Larracuente A.M."/>
            <person name="Singh N.D."/>
            <person name="Abad J.P."/>
            <person name="Abt D.N."/>
            <person name="Adryan B."/>
            <person name="Aguade M."/>
            <person name="Akashi H."/>
            <person name="Anderson W.W."/>
            <person name="Aquadro C.F."/>
            <person name="Ardell D.H."/>
            <person name="Arguello R."/>
            <person name="Artieri C.G."/>
            <person name="Barbash D.A."/>
            <person name="Barker D."/>
            <person name="Barsanti P."/>
            <person name="Batterham P."/>
            <person name="Batzoglou S."/>
            <person name="Begun D."/>
            <person name="Bhutkar A."/>
            <person name="Blanco E."/>
            <person name="Bosak S.A."/>
            <person name="Bradley R.K."/>
            <person name="Brand A.D."/>
            <person name="Brent M.R."/>
            <person name="Brooks A.N."/>
            <person name="Brown R.H."/>
            <person name="Butlin R.K."/>
            <person name="Caggese C."/>
            <person name="Calvi B.R."/>
            <person name="Bernardo de Carvalho A."/>
            <person name="Caspi A."/>
            <person name="Castrezana S."/>
            <person name="Celniker S.E."/>
            <person name="Chang J.L."/>
            <person name="Chapple C."/>
            <person name="Chatterji S."/>
            <person name="Chinwalla A."/>
            <person name="Civetta A."/>
            <person name="Clifton S.W."/>
            <person name="Comeron J.M."/>
            <person name="Costello J.C."/>
            <person name="Coyne J.A."/>
            <person name="Daub J."/>
            <person name="David R.G."/>
            <person name="Delcher A.L."/>
            <person name="Delehaunty K."/>
            <person name="Do C.B."/>
            <person name="Ebling H."/>
            <person name="Edwards K."/>
            <person name="Eickbush T."/>
            <person name="Evans J.D."/>
            <person name="Filipski A."/>
            <person name="Findeiss S."/>
            <person name="Freyhult E."/>
            <person name="Fulton L."/>
            <person name="Fulton R."/>
            <person name="Garcia A.C."/>
            <person name="Gardiner A."/>
            <person name="Garfield D.A."/>
            <person name="Garvin B.E."/>
            <person name="Gibson G."/>
            <person name="Gilbert D."/>
            <person name="Gnerre S."/>
            <person name="Godfrey J."/>
            <person name="Good R."/>
            <person name="Gotea V."/>
            <person name="Gravely B."/>
            <person name="Greenberg A.J."/>
            <person name="Griffiths-Jones S."/>
            <person name="Gross S."/>
            <person name="Guigo R."/>
            <person name="Gustafson E.A."/>
            <person name="Haerty W."/>
            <person name="Hahn M.W."/>
            <person name="Halligan D.L."/>
            <person name="Halpern A.L."/>
            <person name="Halter G.M."/>
            <person name="Han M.V."/>
            <person name="Heger A."/>
            <person name="Hillier L."/>
            <person name="Hinrichs A.S."/>
            <person name="Holmes I."/>
            <person name="Hoskins R.A."/>
            <person name="Hubisz M.J."/>
            <person name="Hultmark D."/>
            <person name="Huntley M.A."/>
            <person name="Jaffe D.B."/>
            <person name="Jagadeeshan S."/>
            <person name="Jeck W.R."/>
            <person name="Johnson J."/>
            <person name="Jones C.D."/>
            <person name="Jordan W.C."/>
            <person name="Karpen G.H."/>
            <person name="Kataoka E."/>
            <person name="Keightley P.D."/>
            <person name="Kheradpour P."/>
            <person name="Kirkness E.F."/>
            <person name="Koerich L.B."/>
            <person name="Kristiansen K."/>
            <person name="Kudrna D."/>
            <person name="Kulathinal R.J."/>
            <person name="Kumar S."/>
            <person name="Kwok R."/>
            <person name="Lander E."/>
            <person name="Langley C.H."/>
            <person name="Lapoint R."/>
            <person name="Lazzaro B.P."/>
            <person name="Lee S.J."/>
            <person name="Levesque L."/>
            <person name="Li R."/>
            <person name="Lin C.F."/>
            <person name="Lin M.F."/>
            <person name="Lindblad-Toh K."/>
            <person name="Llopart A."/>
            <person name="Long M."/>
            <person name="Low L."/>
            <person name="Lozovsky E."/>
            <person name="Lu J."/>
            <person name="Luo M."/>
            <person name="Machado C.A."/>
            <person name="Makalowski W."/>
            <person name="Marzo M."/>
            <person name="Matsuda M."/>
            <person name="Matzkin L."/>
            <person name="McAllister B."/>
            <person name="McBride C.S."/>
            <person name="McKernan B."/>
            <person name="McKernan K."/>
            <person name="Mendez-Lago M."/>
            <person name="Minx P."/>
            <person name="Mollenhauer M.U."/>
            <person name="Montooth K."/>
            <person name="Mount S.M."/>
            <person name="Mu X."/>
            <person name="Myers E."/>
            <person name="Negre B."/>
            <person name="Newfeld S."/>
            <person name="Nielsen R."/>
            <person name="Noor M.A."/>
            <person name="O'Grady P."/>
            <person name="Pachter L."/>
            <person name="Papaceit M."/>
            <person name="Parisi M.J."/>
            <person name="Parisi M."/>
            <person name="Parts L."/>
            <person name="Pedersen J.S."/>
            <person name="Pesole G."/>
            <person name="Phillippy A.M."/>
            <person name="Ponting C.P."/>
            <person name="Pop M."/>
            <person name="Porcelli D."/>
            <person name="Powell J.R."/>
            <person name="Prohaska S."/>
            <person name="Pruitt K."/>
            <person name="Puig M."/>
            <person name="Quesneville H."/>
            <person name="Ram K.R."/>
            <person name="Rand D."/>
            <person name="Rasmussen M.D."/>
            <person name="Reed L.K."/>
            <person name="Reenan R."/>
            <person name="Reily A."/>
            <person name="Remington K.A."/>
            <person name="Rieger T.T."/>
            <person name="Ritchie M.G."/>
            <person name="Robin C."/>
            <person name="Rogers Y.H."/>
            <person name="Rohde C."/>
            <person name="Rozas J."/>
            <person name="Rubenfield M.J."/>
            <person name="Ruiz A."/>
            <person name="Russo S."/>
            <person name="Salzberg S.L."/>
            <person name="Sanchez-Gracia A."/>
            <person name="Saranga D.J."/>
            <person name="Sato H."/>
            <person name="Schaeffer S.W."/>
            <person name="Schatz M.C."/>
            <person name="Schlenke T."/>
            <person name="Schwartz R."/>
            <person name="Segarra C."/>
            <person name="Singh R.S."/>
            <person name="Sirot L."/>
            <person name="Sirota M."/>
            <person name="Sisneros N.B."/>
            <person name="Smith C.D."/>
            <person name="Smith T.F."/>
            <person name="Spieth J."/>
            <person name="Stage D.E."/>
            <person name="Stark A."/>
            <person name="Stephan W."/>
            <person name="Strausberg R.L."/>
            <person name="Strempel S."/>
            <person name="Sturgill D."/>
            <person name="Sutton G."/>
            <person name="Sutton G.G."/>
            <person name="Tao W."/>
            <person name="Teichmann S."/>
            <person name="Tobari Y.N."/>
            <person name="Tomimura Y."/>
            <person name="Tsolas J.M."/>
            <person name="Valente V.L."/>
            <person name="Venter E."/>
            <person name="Venter J.C."/>
            <person name="Vicario S."/>
            <person name="Vieira F.G."/>
            <person name="Vilella A.J."/>
            <person name="Villasante A."/>
            <person name="Walenz B."/>
            <person name="Wang J."/>
            <person name="Wasserman M."/>
            <person name="Watts T."/>
            <person name="Wilson D."/>
            <person name="Wilson R.K."/>
            <person name="Wing R.A."/>
            <person name="Wolfner M.F."/>
            <person name="Wong A."/>
            <person name="Wong G.K."/>
            <person name="Wu C.I."/>
            <person name="Wu G."/>
            <person name="Yamamoto D."/>
            <person name="Yang H.P."/>
            <person name="Yang S.P."/>
            <person name="Yorke J.A."/>
            <person name="Yoshida K."/>
            <person name="Zdobnov E."/>
            <person name="Zhang P."/>
            <person name="Zhang Y."/>
            <person name="Zimin A.V."/>
            <person name="Baldwin J."/>
            <person name="Abdouelleil A."/>
            <person name="Abdulkadir J."/>
            <person name="Abebe A."/>
            <person name="Abera B."/>
            <person name="Abreu J."/>
            <person name="Acer S.C."/>
            <person name="Aftuck L."/>
            <person name="Alexander A."/>
            <person name="An P."/>
            <person name="Anderson E."/>
            <person name="Anderson S."/>
            <person name="Arachi H."/>
            <person name="Azer M."/>
            <person name="Bachantsang P."/>
            <person name="Barry A."/>
            <person name="Bayul T."/>
            <person name="Berlin A."/>
            <person name="Bessette D."/>
            <person name="Bloom T."/>
            <person name="Blye J."/>
            <person name="Boguslavskiy L."/>
            <person name="Bonnet C."/>
            <person name="Boukhgalter B."/>
            <person name="Bourzgui I."/>
            <person name="Brown A."/>
            <person name="Cahill P."/>
            <person name="Channer S."/>
            <person name="Cheshatsang Y."/>
            <person name="Chuda L."/>
            <person name="Citroen M."/>
            <person name="Collymore A."/>
            <person name="Cooke P."/>
            <person name="Costello M."/>
            <person name="D'Aco K."/>
            <person name="Daza R."/>
            <person name="De Haan G."/>
            <person name="DeGray S."/>
            <person name="DeMaso C."/>
            <person name="Dhargay N."/>
            <person name="Dooley K."/>
            <person name="Dooley E."/>
            <person name="Doricent M."/>
            <person name="Dorje P."/>
            <person name="Dorjee K."/>
            <person name="Dupes A."/>
            <person name="Elong R."/>
            <person name="Falk J."/>
            <person name="Farina A."/>
            <person name="Faro S."/>
            <person name="Ferguson D."/>
            <person name="Fisher S."/>
            <person name="Foley C.D."/>
            <person name="Franke A."/>
            <person name="Friedrich D."/>
            <person name="Gadbois L."/>
            <person name="Gearin G."/>
            <person name="Gearin C.R."/>
            <person name="Giannoukos G."/>
            <person name="Goode T."/>
            <person name="Graham J."/>
            <person name="Grandbois E."/>
            <person name="Grewal S."/>
            <person name="Gyaltsen K."/>
            <person name="Hafez N."/>
            <person name="Hagos B."/>
            <person name="Hall J."/>
            <person name="Henson C."/>
            <person name="Hollinger A."/>
            <person name="Honan T."/>
            <person name="Huard M.D."/>
            <person name="Hughes L."/>
            <person name="Hurhula B."/>
            <person name="Husby M.E."/>
            <person name="Kamat A."/>
            <person name="Kanga B."/>
            <person name="Kashin S."/>
            <person name="Khazanovich D."/>
            <person name="Kisner P."/>
            <person name="Lance K."/>
            <person name="Lara M."/>
            <person name="Lee W."/>
            <person name="Lennon N."/>
            <person name="Letendre F."/>
            <person name="LeVine R."/>
            <person name="Lipovsky A."/>
            <person name="Liu X."/>
            <person name="Liu J."/>
            <person name="Liu S."/>
            <person name="Lokyitsang T."/>
            <person name="Lokyitsang Y."/>
            <person name="Lubonja R."/>
            <person name="Lui A."/>
            <person name="MacDonald P."/>
            <person name="Magnisalis V."/>
            <person name="Maru K."/>
            <person name="Matthews C."/>
            <person name="McCusker W."/>
            <person name="McDonough S."/>
            <person name="Mehta T."/>
            <person name="Meldrim J."/>
            <person name="Meneus L."/>
            <person name="Mihai O."/>
            <person name="Mihalev A."/>
            <person name="Mihova T."/>
            <person name="Mittelman R."/>
            <person name="Mlenga V."/>
            <person name="Montmayeur A."/>
            <person name="Mulrain L."/>
            <person name="Navidi A."/>
            <person name="Naylor J."/>
            <person name="Negash T."/>
            <person name="Nguyen T."/>
            <person name="Nguyen N."/>
            <person name="Nicol R."/>
            <person name="Norbu C."/>
            <person name="Norbu N."/>
            <person name="Novod N."/>
            <person name="O'Neill B."/>
            <person name="Osman S."/>
            <person name="Markiewicz E."/>
            <person name="Oyono O.L."/>
            <person name="Patti C."/>
            <person name="Phunkhang P."/>
            <person name="Pierre F."/>
            <person name="Priest M."/>
            <person name="Raghuraman S."/>
            <person name="Rege F."/>
            <person name="Reyes R."/>
            <person name="Rise C."/>
            <person name="Rogov P."/>
            <person name="Ross K."/>
            <person name="Ryan E."/>
            <person name="Settipalli S."/>
            <person name="Shea T."/>
            <person name="Sherpa N."/>
            <person name="Shi L."/>
            <person name="Shih D."/>
            <person name="Sparrow T."/>
            <person name="Spaulding J."/>
            <person name="Stalker J."/>
            <person name="Stange-Thomann N."/>
            <person name="Stavropoulos S."/>
            <person name="Stone C."/>
            <person name="Strader C."/>
            <person name="Tesfaye S."/>
            <person name="Thomson T."/>
            <person name="Thoulutsang Y."/>
            <person name="Thoulutsang D."/>
            <person name="Topham K."/>
            <person name="Topping I."/>
            <person name="Tsamla T."/>
            <person name="Vassiliev H."/>
            <person name="Vo A."/>
            <person name="Wangchuk T."/>
            <person name="Wangdi T."/>
            <person name="Weiand M."/>
            <person name="Wilkinson J."/>
            <person name="Wilson A."/>
            <person name="Yadav S."/>
            <person name="Young G."/>
            <person name="Yu Q."/>
            <person name="Zembek L."/>
            <person name="Zhong D."/>
            <person name="Zimmer A."/>
            <person name="Zwirko Z."/>
            <person name="Jaffe D.B."/>
            <person name="Alvarez P."/>
            <person name="Brockman W."/>
            <person name="Butler J."/>
            <person name="Chin C."/>
            <person name="Gnerre S."/>
            <person name="Grabherr M."/>
            <person name="Kleber M."/>
            <person name="Mauceli E."/>
            <person name="MacCallum I."/>
        </authorList>
    </citation>
    <scope>NUCLEOTIDE SEQUENCE [LARGE SCALE GENOMIC DNA]</scope>
    <source>
        <strain evidence="3">Tucson 14030-0811.24</strain>
    </source>
</reference>
<organism evidence="2 3">
    <name type="scientific">Drosophila willistoni</name>
    <name type="common">Fruit fly</name>
    <dbReference type="NCBI Taxonomy" id="7260"/>
    <lineage>
        <taxon>Eukaryota</taxon>
        <taxon>Metazoa</taxon>
        <taxon>Ecdysozoa</taxon>
        <taxon>Arthropoda</taxon>
        <taxon>Hexapoda</taxon>
        <taxon>Insecta</taxon>
        <taxon>Pterygota</taxon>
        <taxon>Neoptera</taxon>
        <taxon>Endopterygota</taxon>
        <taxon>Diptera</taxon>
        <taxon>Brachycera</taxon>
        <taxon>Muscomorpha</taxon>
        <taxon>Ephydroidea</taxon>
        <taxon>Drosophilidae</taxon>
        <taxon>Drosophila</taxon>
        <taxon>Sophophora</taxon>
    </lineage>
</organism>
<dbReference type="EMBL" id="CH963850">
    <property type="protein sequence ID" value="EDW74996.2"/>
    <property type="molecule type" value="Genomic_DNA"/>
</dbReference>
<dbReference type="KEGG" id="dwi:6640706"/>
<feature type="region of interest" description="Disordered" evidence="1">
    <location>
        <begin position="609"/>
        <end position="631"/>
    </location>
</feature>
<proteinExistence type="predicted"/>
<gene>
    <name evidence="2" type="primary">Dwil\GK15978</name>
    <name evidence="2" type="ORF">Dwil_GK15978</name>
</gene>
<keyword evidence="3" id="KW-1185">Reference proteome</keyword>
<feature type="region of interest" description="Disordered" evidence="1">
    <location>
        <begin position="564"/>
        <end position="592"/>
    </location>
</feature>
<dbReference type="HOGENOM" id="CLU_483385_0_0_1"/>
<evidence type="ECO:0000313" key="3">
    <source>
        <dbReference type="Proteomes" id="UP000007798"/>
    </source>
</evidence>
<name>B4MSA7_DROWI</name>
<dbReference type="AlphaFoldDB" id="B4MSA7"/>
<dbReference type="InParanoid" id="B4MSA7"/>
<dbReference type="FunCoup" id="B4MSA7">
    <property type="interactions" value="28"/>
</dbReference>
<dbReference type="OrthoDB" id="6275292at2759"/>
<feature type="compositionally biased region" description="Low complexity" evidence="1">
    <location>
        <begin position="621"/>
        <end position="631"/>
    </location>
</feature>
<protein>
    <submittedName>
        <fullName evidence="2">Uncharacterized protein</fullName>
    </submittedName>
</protein>
<sequence>MAERMAKKFDHEDRQNFVSTPMSLPLFMVSRNRIRAESLDRVKKQFHLAGKHYNKDCQNENRGLGPSAATLDHYRHVTGHDKSFCKLNPEKRTLRQNRDLITTRDWQMAPNRYGIPPIPYQSRMGSKGTLFPKQHIQRSRVVTKPPQYTFYELPSDLEKIHRSENRHKGVFLSNARERRPTSRNMVSSVNGCWRDPTDPGPCDTHTYRHELWANVSPVKKSQKPNPHLFLRNSCVPTKPSTMIKRHISFEPGPGRYETRYANVCPCPSGKINMPELQLKIDAQKRLKFRRLPFKRINPKTYCEPDWRHVPGAGHEHIFRMGKHDLPPPKTKLDAAKKQPEKHLNLFADGKYLNMLNNPTHHPISFRDYPLPTYEPKIVYNCVAKRVARKQLRNNKKIAFNSGQERWKDGDRPLQLTTTQIEAIKESLPPERRLVDNPIQLRRSRIISKLFHVPEHQKVTYLPKLRKRLFKFLPIPGARVLVTDSDIRPDITFDPDHPTGMYRKKLDEKQFFLDSVLAAQENAERDTIKSDDIPQRASTMSVFESNSDQAIAKTKNLVTVVEPNELPEQAPSPGQAGTPETKPKEPTLPPLQVLVQSSQNIVVSPPVSALDVGAASAEHVPEAASDSAPAEA</sequence>
<dbReference type="Proteomes" id="UP000007798">
    <property type="component" value="Unassembled WGS sequence"/>
</dbReference>
<evidence type="ECO:0000256" key="1">
    <source>
        <dbReference type="SAM" id="MobiDB-lite"/>
    </source>
</evidence>
<evidence type="ECO:0000313" key="2">
    <source>
        <dbReference type="EMBL" id="EDW74996.2"/>
    </source>
</evidence>